<keyword evidence="2" id="KW-1185">Reference proteome</keyword>
<dbReference type="OrthoDB" id="1723198at2759"/>
<dbReference type="EMBL" id="KZ451911">
    <property type="protein sequence ID" value="PKA63051.1"/>
    <property type="molecule type" value="Genomic_DNA"/>
</dbReference>
<dbReference type="PANTHER" id="PTHR47076:SF1">
    <property type="entry name" value="NHL DOMAIN PROTEIN"/>
    <property type="match status" value="1"/>
</dbReference>
<evidence type="ECO:0000313" key="2">
    <source>
        <dbReference type="Proteomes" id="UP000236161"/>
    </source>
</evidence>
<reference evidence="1 2" key="1">
    <citation type="journal article" date="2017" name="Nature">
        <title>The Apostasia genome and the evolution of orchids.</title>
        <authorList>
            <person name="Zhang G.Q."/>
            <person name="Liu K.W."/>
            <person name="Li Z."/>
            <person name="Lohaus R."/>
            <person name="Hsiao Y.Y."/>
            <person name="Niu S.C."/>
            <person name="Wang J.Y."/>
            <person name="Lin Y.C."/>
            <person name="Xu Q."/>
            <person name="Chen L.J."/>
            <person name="Yoshida K."/>
            <person name="Fujiwara S."/>
            <person name="Wang Z.W."/>
            <person name="Zhang Y.Q."/>
            <person name="Mitsuda N."/>
            <person name="Wang M."/>
            <person name="Liu G.H."/>
            <person name="Pecoraro L."/>
            <person name="Huang H.X."/>
            <person name="Xiao X.J."/>
            <person name="Lin M."/>
            <person name="Wu X.Y."/>
            <person name="Wu W.L."/>
            <person name="Chen Y.Y."/>
            <person name="Chang S.B."/>
            <person name="Sakamoto S."/>
            <person name="Ohme-Takagi M."/>
            <person name="Yagi M."/>
            <person name="Zeng S.J."/>
            <person name="Shen C.Y."/>
            <person name="Yeh C.M."/>
            <person name="Luo Y.B."/>
            <person name="Tsai W.C."/>
            <person name="Van de Peer Y."/>
            <person name="Liu Z.J."/>
        </authorList>
    </citation>
    <scope>NUCLEOTIDE SEQUENCE [LARGE SCALE GENOMIC DNA]</scope>
    <source>
        <strain evidence="2">cv. Shenzhen</strain>
        <tissue evidence="1">Stem</tissue>
    </source>
</reference>
<protein>
    <submittedName>
        <fullName evidence="1">Uncharacterized protein</fullName>
    </submittedName>
</protein>
<evidence type="ECO:0000313" key="1">
    <source>
        <dbReference type="EMBL" id="PKA63051.1"/>
    </source>
</evidence>
<proteinExistence type="predicted"/>
<name>A0A2I0B5K2_9ASPA</name>
<dbReference type="PANTHER" id="PTHR47076">
    <property type="entry name" value="NHL DOMAIN PROTEIN"/>
    <property type="match status" value="1"/>
</dbReference>
<accession>A0A2I0B5K2</accession>
<organism evidence="1 2">
    <name type="scientific">Apostasia shenzhenica</name>
    <dbReference type="NCBI Taxonomy" id="1088818"/>
    <lineage>
        <taxon>Eukaryota</taxon>
        <taxon>Viridiplantae</taxon>
        <taxon>Streptophyta</taxon>
        <taxon>Embryophyta</taxon>
        <taxon>Tracheophyta</taxon>
        <taxon>Spermatophyta</taxon>
        <taxon>Magnoliopsida</taxon>
        <taxon>Liliopsida</taxon>
        <taxon>Asparagales</taxon>
        <taxon>Orchidaceae</taxon>
        <taxon>Apostasioideae</taxon>
        <taxon>Apostasia</taxon>
    </lineage>
</organism>
<dbReference type="AlphaFoldDB" id="A0A2I0B5K2"/>
<sequence length="176" mass="19282">MDPSESRSLQDDALPEEIDVTFASHGCCCCLFGPWSHHRTSSSSSAEWWQRIGAADGASSWLSRTGTKVREWSELVAGPRWKTFIRRFNRNPRYASGTTKIGGRFQYDPLSYAMNFDEGPGGSGFDDSPEAGEGFRDFSARFAAPPSAKPWMDFDVSDAPTPSVFAAAPAITATVR</sequence>
<dbReference type="STRING" id="1088818.A0A2I0B5K2"/>
<gene>
    <name evidence="1" type="ORF">AXF42_Ash007847</name>
</gene>
<dbReference type="Proteomes" id="UP000236161">
    <property type="component" value="Unassembled WGS sequence"/>
</dbReference>